<keyword evidence="4" id="KW-1185">Reference proteome</keyword>
<evidence type="ECO:0000256" key="1">
    <source>
        <dbReference type="SAM" id="Phobius"/>
    </source>
</evidence>
<keyword evidence="1" id="KW-0472">Membrane</keyword>
<protein>
    <recommendedName>
        <fullName evidence="2">TadE-like domain-containing protein</fullName>
    </recommendedName>
</protein>
<dbReference type="Proteomes" id="UP000789833">
    <property type="component" value="Unassembled WGS sequence"/>
</dbReference>
<keyword evidence="1" id="KW-0812">Transmembrane</keyword>
<name>A0ABN8A8X8_9BACI</name>
<keyword evidence="1" id="KW-1133">Transmembrane helix</keyword>
<dbReference type="Pfam" id="PF07811">
    <property type="entry name" value="TadE"/>
    <property type="match status" value="1"/>
</dbReference>
<evidence type="ECO:0000313" key="4">
    <source>
        <dbReference type="Proteomes" id="UP000789833"/>
    </source>
</evidence>
<dbReference type="InterPro" id="IPR012495">
    <property type="entry name" value="TadE-like_dom"/>
</dbReference>
<evidence type="ECO:0000313" key="3">
    <source>
        <dbReference type="EMBL" id="CAG9620271.1"/>
    </source>
</evidence>
<dbReference type="RefSeq" id="WP_230500206.1">
    <property type="nucleotide sequence ID" value="NZ_CAKJTJ010000004.1"/>
</dbReference>
<dbReference type="EMBL" id="CAKJTJ010000004">
    <property type="protein sequence ID" value="CAG9620271.1"/>
    <property type="molecule type" value="Genomic_DNA"/>
</dbReference>
<evidence type="ECO:0000259" key="2">
    <source>
        <dbReference type="Pfam" id="PF07811"/>
    </source>
</evidence>
<organism evidence="3 4">
    <name type="scientific">Sutcliffiella rhizosphaerae</name>
    <dbReference type="NCBI Taxonomy" id="2880967"/>
    <lineage>
        <taxon>Bacteria</taxon>
        <taxon>Bacillati</taxon>
        <taxon>Bacillota</taxon>
        <taxon>Bacilli</taxon>
        <taxon>Bacillales</taxon>
        <taxon>Bacillaceae</taxon>
        <taxon>Sutcliffiella</taxon>
    </lineage>
</organism>
<comment type="caution">
    <text evidence="3">The sequence shown here is derived from an EMBL/GenBank/DDBJ whole genome shotgun (WGS) entry which is preliminary data.</text>
</comment>
<proteinExistence type="predicted"/>
<sequence>MHWIKGWKENEKGSLTIEFLGMLPLMLLMVIILWQFMISAYGVIVTQSAANDAAKAFSLSARESEARTAARDTLQAGSNLKYRSVSVNNYSGSQEFQVTVHADLELVFIPKKWVRNTPSVNISRTVSGRVLD</sequence>
<feature type="transmembrane region" description="Helical" evidence="1">
    <location>
        <begin position="20"/>
        <end position="44"/>
    </location>
</feature>
<feature type="domain" description="TadE-like" evidence="2">
    <location>
        <begin position="13"/>
        <end position="54"/>
    </location>
</feature>
<reference evidence="3 4" key="1">
    <citation type="submission" date="2021-10" db="EMBL/GenBank/DDBJ databases">
        <authorList>
            <person name="Criscuolo A."/>
        </authorList>
    </citation>
    <scope>NUCLEOTIDE SEQUENCE [LARGE SCALE GENOMIC DNA]</scope>
    <source>
        <strain evidence="4">CIP 111883</strain>
    </source>
</reference>
<gene>
    <name evidence="3" type="ORF">BACCIP111883_01039</name>
</gene>
<accession>A0ABN8A8X8</accession>